<keyword evidence="10 12" id="KW-0630">Potassium</keyword>
<comment type="activity regulation">
    <text evidence="12">Activated by a monovalent cation that binds near, but not in, the active site. The most likely occupant of the site in vivo is potassium. Ion binding induces a conformational change that may alter substrate affinity.</text>
</comment>
<keyword evidence="11 12" id="KW-0119">Carbohydrate metabolism</keyword>
<feature type="binding site" evidence="12">
    <location>
        <begin position="250"/>
        <end position="251"/>
    </location>
    <ligand>
        <name>ATP</name>
        <dbReference type="ChEBI" id="CHEBI:30616"/>
    </ligand>
</feature>
<feature type="region of interest" description="Disordered" evidence="13">
    <location>
        <begin position="294"/>
        <end position="350"/>
    </location>
</feature>
<keyword evidence="12" id="KW-0963">Cytoplasm</keyword>
<feature type="binding site" evidence="12">
    <location>
        <begin position="218"/>
        <end position="223"/>
    </location>
    <ligand>
        <name>ATP</name>
        <dbReference type="ChEBI" id="CHEBI:30616"/>
    </ligand>
</feature>
<proteinExistence type="inferred from homology"/>
<evidence type="ECO:0000256" key="2">
    <source>
        <dbReference type="ARBA" id="ARBA00012035"/>
    </source>
</evidence>
<comment type="subcellular location">
    <subcellularLocation>
        <location evidence="12">Cytoplasm</location>
    </subcellularLocation>
</comment>
<evidence type="ECO:0000313" key="15">
    <source>
        <dbReference type="Proteomes" id="UP000192775"/>
    </source>
</evidence>
<evidence type="ECO:0000256" key="7">
    <source>
        <dbReference type="ARBA" id="ARBA00022777"/>
    </source>
</evidence>
<dbReference type="PANTHER" id="PTHR10584">
    <property type="entry name" value="SUGAR KINASE"/>
    <property type="match status" value="1"/>
</dbReference>
<gene>
    <name evidence="12" type="primary">rbsK</name>
    <name evidence="14" type="ORF">B5808_16320</name>
</gene>
<dbReference type="Proteomes" id="UP000192775">
    <property type="component" value="Chromosome"/>
</dbReference>
<dbReference type="GO" id="GO:0046872">
    <property type="term" value="F:metal ion binding"/>
    <property type="evidence" value="ECO:0007669"/>
    <property type="project" value="UniProtKB-KW"/>
</dbReference>
<dbReference type="SUPFAM" id="SSF53613">
    <property type="entry name" value="Ribokinase-like"/>
    <property type="match status" value="1"/>
</dbReference>
<dbReference type="InterPro" id="IPR002139">
    <property type="entry name" value="Ribo/fructo_kinase"/>
</dbReference>
<feature type="binding site" evidence="12">
    <location>
        <position position="281"/>
    </location>
    <ligand>
        <name>K(+)</name>
        <dbReference type="ChEBI" id="CHEBI:29103"/>
    </ligand>
</feature>
<accession>A0A1X9LQ79</accession>
<dbReference type="GO" id="GO:0005829">
    <property type="term" value="C:cytosol"/>
    <property type="evidence" value="ECO:0007669"/>
    <property type="project" value="TreeGrafter"/>
</dbReference>
<feature type="compositionally biased region" description="Polar residues" evidence="13">
    <location>
        <begin position="340"/>
        <end position="350"/>
    </location>
</feature>
<feature type="binding site" evidence="12">
    <location>
        <position position="245"/>
    </location>
    <ligand>
        <name>K(+)</name>
        <dbReference type="ChEBI" id="CHEBI:29103"/>
    </ligand>
</feature>
<keyword evidence="4 12" id="KW-0808">Transferase</keyword>
<comment type="function">
    <text evidence="12">Catalyzes the phosphorylation of ribose at O-5 in a reaction requiring ATP and magnesium. The resulting D-ribose-5-phosphate can then be used either for sythesis of nucleotides, histidine, and tryptophan, or as a component of the pentose phosphate pathway.</text>
</comment>
<protein>
    <recommendedName>
        <fullName evidence="3 12">Ribokinase</fullName>
        <shortName evidence="12">RK</shortName>
        <ecNumber evidence="2 12">2.7.1.15</ecNumber>
    </recommendedName>
</protein>
<evidence type="ECO:0000256" key="11">
    <source>
        <dbReference type="ARBA" id="ARBA00023277"/>
    </source>
</evidence>
<keyword evidence="9 12" id="KW-0460">Magnesium</keyword>
<keyword evidence="7 12" id="KW-0418">Kinase</keyword>
<comment type="caution">
    <text evidence="12">Lacks conserved residue(s) required for the propagation of feature annotation.</text>
</comment>
<feature type="compositionally biased region" description="Basic and acidic residues" evidence="13">
    <location>
        <begin position="299"/>
        <end position="339"/>
    </location>
</feature>
<keyword evidence="5 12" id="KW-0479">Metal-binding</keyword>
<comment type="similarity">
    <text evidence="1">Belongs to the carbohydrate kinase pfkB family.</text>
</comment>
<dbReference type="InterPro" id="IPR029056">
    <property type="entry name" value="Ribokinase-like"/>
</dbReference>
<comment type="similarity">
    <text evidence="12">Belongs to the carbohydrate kinase PfkB family. Ribokinase subfamily.</text>
</comment>
<evidence type="ECO:0000256" key="6">
    <source>
        <dbReference type="ARBA" id="ARBA00022741"/>
    </source>
</evidence>
<dbReference type="PRINTS" id="PR00990">
    <property type="entry name" value="RIBOKINASE"/>
</dbReference>
<feature type="binding site" evidence="12">
    <location>
        <position position="247"/>
    </location>
    <ligand>
        <name>K(+)</name>
        <dbReference type="ChEBI" id="CHEBI:29103"/>
    </ligand>
</feature>
<dbReference type="PROSITE" id="PS00584">
    <property type="entry name" value="PFKB_KINASES_2"/>
    <property type="match status" value="1"/>
</dbReference>
<name>A0A1X9LQ79_9MICO</name>
<evidence type="ECO:0000313" key="14">
    <source>
        <dbReference type="EMBL" id="ARJ06612.1"/>
    </source>
</evidence>
<dbReference type="HAMAP" id="MF_01987">
    <property type="entry name" value="Ribokinase"/>
    <property type="match status" value="1"/>
</dbReference>
<comment type="cofactor">
    <cofactor evidence="12">
        <name>Mg(2+)</name>
        <dbReference type="ChEBI" id="CHEBI:18420"/>
    </cofactor>
    <text evidence="12">Requires a divalent cation, most likely magnesium in vivo, as an electrophilic catalyst to aid phosphoryl group transfer. It is the chelate of the metal and the nucleotide that is the actual substrate.</text>
</comment>
<dbReference type="Gene3D" id="3.40.1190.20">
    <property type="match status" value="1"/>
</dbReference>
<dbReference type="InterPro" id="IPR002173">
    <property type="entry name" value="Carboh/pur_kinase_PfkB_CS"/>
</dbReference>
<dbReference type="AlphaFoldDB" id="A0A1X9LQ79"/>
<dbReference type="InterPro" id="IPR011611">
    <property type="entry name" value="PfkB_dom"/>
</dbReference>
<feature type="active site" description="Proton acceptor" evidence="12">
    <location>
        <position position="251"/>
    </location>
</feature>
<comment type="catalytic activity">
    <reaction evidence="12">
        <text>D-ribose + ATP = D-ribose 5-phosphate + ADP + H(+)</text>
        <dbReference type="Rhea" id="RHEA:13697"/>
        <dbReference type="ChEBI" id="CHEBI:15378"/>
        <dbReference type="ChEBI" id="CHEBI:30616"/>
        <dbReference type="ChEBI" id="CHEBI:47013"/>
        <dbReference type="ChEBI" id="CHEBI:78346"/>
        <dbReference type="ChEBI" id="CHEBI:456216"/>
        <dbReference type="EC" id="2.7.1.15"/>
    </reaction>
</comment>
<dbReference type="EC" id="2.7.1.15" evidence="2 12"/>
<evidence type="ECO:0000256" key="13">
    <source>
        <dbReference type="SAM" id="MobiDB-lite"/>
    </source>
</evidence>
<reference evidence="14 15" key="1">
    <citation type="submission" date="2017-04" db="EMBL/GenBank/DDBJ databases">
        <authorList>
            <person name="Afonso C.L."/>
            <person name="Miller P.J."/>
            <person name="Scott M.A."/>
            <person name="Spackman E."/>
            <person name="Goraichik I."/>
            <person name="Dimitrov K.M."/>
            <person name="Suarez D.L."/>
            <person name="Swayne D.E."/>
        </authorList>
    </citation>
    <scope>NUCLEOTIDE SEQUENCE [LARGE SCALE GENOMIC DNA]</scope>
    <source>
        <strain evidence="15">XA(T)</strain>
    </source>
</reference>
<evidence type="ECO:0000256" key="9">
    <source>
        <dbReference type="ARBA" id="ARBA00022842"/>
    </source>
</evidence>
<feature type="binding site" evidence="12">
    <location>
        <begin position="38"/>
        <end position="42"/>
    </location>
    <ligand>
        <name>substrate</name>
    </ligand>
</feature>
<feature type="binding site" evidence="12">
    <location>
        <position position="182"/>
    </location>
    <ligand>
        <name>ATP</name>
        <dbReference type="ChEBI" id="CHEBI:30616"/>
    </ligand>
</feature>
<evidence type="ECO:0000256" key="10">
    <source>
        <dbReference type="ARBA" id="ARBA00022958"/>
    </source>
</evidence>
<evidence type="ECO:0000256" key="1">
    <source>
        <dbReference type="ARBA" id="ARBA00005380"/>
    </source>
</evidence>
<evidence type="ECO:0000256" key="3">
    <source>
        <dbReference type="ARBA" id="ARBA00016943"/>
    </source>
</evidence>
<keyword evidence="6 12" id="KW-0547">Nucleotide-binding</keyword>
<feature type="binding site" evidence="12">
    <location>
        <position position="286"/>
    </location>
    <ligand>
        <name>K(+)</name>
        <dbReference type="ChEBI" id="CHEBI:29103"/>
    </ligand>
</feature>
<feature type="binding site" evidence="12">
    <location>
        <position position="138"/>
    </location>
    <ligand>
        <name>substrate</name>
    </ligand>
</feature>
<keyword evidence="15" id="KW-1185">Reference proteome</keyword>
<feature type="region of interest" description="Disordered" evidence="13">
    <location>
        <begin position="17"/>
        <end position="39"/>
    </location>
</feature>
<dbReference type="EMBL" id="CP020715">
    <property type="protein sequence ID" value="ARJ06612.1"/>
    <property type="molecule type" value="Genomic_DNA"/>
</dbReference>
<comment type="pathway">
    <text evidence="12">Carbohydrate metabolism; D-ribose degradation; D-ribose 5-phosphate from beta-D-ribopyranose: step 2/2.</text>
</comment>
<organism evidence="14 15">
    <name type="scientific">Cnuibacter physcomitrellae</name>
    <dbReference type="NCBI Taxonomy" id="1619308"/>
    <lineage>
        <taxon>Bacteria</taxon>
        <taxon>Bacillati</taxon>
        <taxon>Actinomycetota</taxon>
        <taxon>Actinomycetes</taxon>
        <taxon>Micrococcales</taxon>
        <taxon>Microbacteriaceae</taxon>
        <taxon>Cnuibacter</taxon>
    </lineage>
</organism>
<evidence type="ECO:0000256" key="4">
    <source>
        <dbReference type="ARBA" id="ARBA00022679"/>
    </source>
</evidence>
<dbReference type="KEGG" id="cphy:B5808_16320"/>
<dbReference type="PANTHER" id="PTHR10584:SF166">
    <property type="entry name" value="RIBOKINASE"/>
    <property type="match status" value="1"/>
</dbReference>
<dbReference type="GO" id="GO:0019303">
    <property type="term" value="P:D-ribose catabolic process"/>
    <property type="evidence" value="ECO:0007669"/>
    <property type="project" value="UniProtKB-UniRule"/>
</dbReference>
<dbReference type="InterPro" id="IPR011877">
    <property type="entry name" value="Ribokinase"/>
</dbReference>
<dbReference type="RefSeq" id="WP_085020750.1">
    <property type="nucleotide sequence ID" value="NZ_BMHD01000001.1"/>
</dbReference>
<sequence>MKIAVVGSYGAGLTMRVPKAPGPGETLTGGEYDEGPGGKGSNQAIGAARLGADVTLLTAVGDDAFGAAARELWRAEGVDATHVVTGARPTMVGFILVEPSGENRITIAPGALDELGAESVADFADEIEAADILVVSMEIPESAVVQALRSGRERGTRTLLNPAPARPLPDDVWTSIDVITPNQTEAPVLLGLPADHGLGDAELVQQLRARTGGAVVLTRGGAGALLCSDEGVEEIAPLAVEHVVDTTGAGDSFTAALAVALAEGASLGDAARYAAHAGAHAVTIAGVIPSLPTRAQLPTRDETRAEAAEPRAEAAEAAETERTPAQHPTPADERADEHPSTQTTTRGIPS</sequence>
<feature type="binding site" evidence="12">
    <location>
        <position position="290"/>
    </location>
    <ligand>
        <name>K(+)</name>
        <dbReference type="ChEBI" id="CHEBI:29103"/>
    </ligand>
</feature>
<feature type="binding site" evidence="12">
    <location>
        <position position="251"/>
    </location>
    <ligand>
        <name>substrate</name>
    </ligand>
</feature>
<evidence type="ECO:0000256" key="8">
    <source>
        <dbReference type="ARBA" id="ARBA00022840"/>
    </source>
</evidence>
<comment type="subunit">
    <text evidence="12">Homodimer.</text>
</comment>
<dbReference type="GO" id="GO:0005524">
    <property type="term" value="F:ATP binding"/>
    <property type="evidence" value="ECO:0007669"/>
    <property type="project" value="UniProtKB-UniRule"/>
</dbReference>
<dbReference type="CDD" id="cd01174">
    <property type="entry name" value="ribokinase"/>
    <property type="match status" value="1"/>
</dbReference>
<dbReference type="STRING" id="1619308.B5808_16320"/>
<dbReference type="Pfam" id="PF00294">
    <property type="entry name" value="PfkB"/>
    <property type="match status" value="1"/>
</dbReference>
<feature type="binding site" evidence="12">
    <location>
        <position position="284"/>
    </location>
    <ligand>
        <name>K(+)</name>
        <dbReference type="ChEBI" id="CHEBI:29103"/>
    </ligand>
</feature>
<dbReference type="GO" id="GO:0004747">
    <property type="term" value="F:ribokinase activity"/>
    <property type="evidence" value="ECO:0007669"/>
    <property type="project" value="UniProtKB-UniRule"/>
</dbReference>
<keyword evidence="8 12" id="KW-0067">ATP-binding</keyword>
<dbReference type="UniPathway" id="UPA00916">
    <property type="reaction ID" value="UER00889"/>
</dbReference>
<evidence type="ECO:0000256" key="12">
    <source>
        <dbReference type="HAMAP-Rule" id="MF_01987"/>
    </source>
</evidence>
<evidence type="ECO:0000256" key="5">
    <source>
        <dbReference type="ARBA" id="ARBA00022723"/>
    </source>
</evidence>